<gene>
    <name evidence="7" type="ORF">VT73_10620</name>
</gene>
<name>A0A0C5BFH5_9MICO</name>
<dbReference type="InterPro" id="IPR002933">
    <property type="entry name" value="Peptidase_M20"/>
</dbReference>
<dbReference type="Pfam" id="PF07687">
    <property type="entry name" value="M20_dimer"/>
    <property type="match status" value="1"/>
</dbReference>
<dbReference type="Gene3D" id="1.10.150.900">
    <property type="match status" value="1"/>
</dbReference>
<keyword evidence="5" id="KW-0862">Zinc</keyword>
<protein>
    <recommendedName>
        <fullName evidence="6">Peptidase M20 dimerisation domain-containing protein</fullName>
    </recommendedName>
</protein>
<comment type="similarity">
    <text evidence="1">Belongs to the peptidase M20A family.</text>
</comment>
<dbReference type="GeneID" id="93666822"/>
<dbReference type="Gene3D" id="3.30.70.360">
    <property type="match status" value="1"/>
</dbReference>
<keyword evidence="2" id="KW-0645">Protease</keyword>
<keyword evidence="8" id="KW-1185">Reference proteome</keyword>
<reference evidence="7 8" key="1">
    <citation type="submission" date="2015-04" db="EMBL/GenBank/DDBJ databases">
        <title>Draft genome sequence of Rathayibacter toxicus strain FH-142 (AKA 70134 or CS 32), a Western Australian isolate.</title>
        <authorList>
            <consortium name="Consortium for Microbial Forensics and Genomics (microFORGE)"/>
            <person name="Knight B.M."/>
            <person name="Roberts D.P."/>
            <person name="Lin D."/>
            <person name="Hari K."/>
            <person name="Fletcher J."/>
            <person name="Melcher U."/>
            <person name="Blagden T."/>
            <person name="Luster D.G."/>
            <person name="Sechler A.J."/>
            <person name="Schneider W.L."/>
            <person name="Winegar R.A."/>
        </authorList>
    </citation>
    <scope>NUCLEOTIDE SEQUENCE [LARGE SCALE GENOMIC DNA]</scope>
    <source>
        <strain evidence="7 8">FH142</strain>
    </source>
</reference>
<evidence type="ECO:0000256" key="5">
    <source>
        <dbReference type="ARBA" id="ARBA00022833"/>
    </source>
</evidence>
<dbReference type="KEGG" id="rtc:APU90_09405"/>
<dbReference type="Pfam" id="PF01546">
    <property type="entry name" value="Peptidase_M20"/>
    <property type="match status" value="1"/>
</dbReference>
<dbReference type="GO" id="GO:0008233">
    <property type="term" value="F:peptidase activity"/>
    <property type="evidence" value="ECO:0007669"/>
    <property type="project" value="UniProtKB-KW"/>
</dbReference>
<dbReference type="PATRIC" id="fig|145458.7.peg.1744"/>
<keyword evidence="3" id="KW-0479">Metal-binding</keyword>
<evidence type="ECO:0000256" key="3">
    <source>
        <dbReference type="ARBA" id="ARBA00022723"/>
    </source>
</evidence>
<dbReference type="InterPro" id="IPR011650">
    <property type="entry name" value="Peptidase_M20_dimer"/>
</dbReference>
<evidence type="ECO:0000256" key="4">
    <source>
        <dbReference type="ARBA" id="ARBA00022801"/>
    </source>
</evidence>
<keyword evidence="4" id="KW-0378">Hydrolase</keyword>
<dbReference type="Proteomes" id="UP000052979">
    <property type="component" value="Unassembled WGS sequence"/>
</dbReference>
<organism evidence="7 8">
    <name type="scientific">Rathayibacter toxicus</name>
    <dbReference type="NCBI Taxonomy" id="145458"/>
    <lineage>
        <taxon>Bacteria</taxon>
        <taxon>Bacillati</taxon>
        <taxon>Actinomycetota</taxon>
        <taxon>Actinomycetes</taxon>
        <taxon>Micrococcales</taxon>
        <taxon>Microbacteriaceae</taxon>
        <taxon>Rathayibacter</taxon>
    </lineage>
</organism>
<dbReference type="RefSeq" id="WP_042734171.1">
    <property type="nucleotide sequence ID" value="NZ_CP010848.1"/>
</dbReference>
<feature type="domain" description="Peptidase M20 dimerisation" evidence="6">
    <location>
        <begin position="197"/>
        <end position="346"/>
    </location>
</feature>
<dbReference type="SUPFAM" id="SSF53187">
    <property type="entry name" value="Zn-dependent exopeptidases"/>
    <property type="match status" value="1"/>
</dbReference>
<evidence type="ECO:0000256" key="2">
    <source>
        <dbReference type="ARBA" id="ARBA00022670"/>
    </source>
</evidence>
<dbReference type="AlphaFoldDB" id="A0A0C5BFH5"/>
<proteinExistence type="inferred from homology"/>
<evidence type="ECO:0000256" key="1">
    <source>
        <dbReference type="ARBA" id="ARBA00006247"/>
    </source>
</evidence>
<evidence type="ECO:0000313" key="7">
    <source>
        <dbReference type="EMBL" id="KKM44332.1"/>
    </source>
</evidence>
<dbReference type="PANTHER" id="PTHR45962:SF1">
    <property type="entry name" value="N-FATTY-ACYL-AMINO ACID SYNTHASE_HYDROLASE PM20D1"/>
    <property type="match status" value="1"/>
</dbReference>
<dbReference type="KEGG" id="rtx:TI83_07670"/>
<evidence type="ECO:0000259" key="6">
    <source>
        <dbReference type="Pfam" id="PF07687"/>
    </source>
</evidence>
<dbReference type="SUPFAM" id="SSF55031">
    <property type="entry name" value="Bacterial exopeptidase dimerisation domain"/>
    <property type="match status" value="1"/>
</dbReference>
<dbReference type="InterPro" id="IPR036264">
    <property type="entry name" value="Bact_exopeptidase_dim_dom"/>
</dbReference>
<comment type="caution">
    <text evidence="7">The sequence shown here is derived from an EMBL/GenBank/DDBJ whole genome shotgun (WGS) entry which is preliminary data.</text>
</comment>
<dbReference type="EMBL" id="LBFI01000057">
    <property type="protein sequence ID" value="KKM44332.1"/>
    <property type="molecule type" value="Genomic_DNA"/>
</dbReference>
<sequence length="450" mass="48789">MTTTALERFQALLRVETVSHSDETQTDWNHFQTFRDLLSALYPALHKELEYEVVAGHSLLWRWRGEQPGEPSVLMAHHDVVSVSPEEWSRPPFAADTVLDAEGRLCVMARGTLDNKGSLVALLEAVEAAVLRGLRPRHDVYLISTHNEETAGDGAPALVTLLAARGIRPRFVLDEGGTVRRGILPGVTTPIAVIGVTERGITNVELTCRGVGGHASAPPPPPELLATQRLARAIHRLTENPFPATLPEPITELVRAAAPHADATHAAWYADPHKYSEEVTDALTAHSNRSAAMLRTTVAVTQLRGSTGANVLASTASATANVRVNPGDTVAGVLERIRAIIDDVEVEVAVQVANEPSPVSPIGTPGDNGPYDLLRQVVQEVFPETVVAPYVQTGGSDARHFHAISDGVYRFVPFEINPQQQLGIHGNDESVQVEQFERAITFYARLLTRL</sequence>
<dbReference type="GO" id="GO:0006508">
    <property type="term" value="P:proteolysis"/>
    <property type="evidence" value="ECO:0007669"/>
    <property type="project" value="UniProtKB-KW"/>
</dbReference>
<dbReference type="InterPro" id="IPR047177">
    <property type="entry name" value="Pept_M20A"/>
</dbReference>
<evidence type="ECO:0000313" key="8">
    <source>
        <dbReference type="Proteomes" id="UP000052979"/>
    </source>
</evidence>
<dbReference type="GO" id="GO:0046872">
    <property type="term" value="F:metal ion binding"/>
    <property type="evidence" value="ECO:0007669"/>
    <property type="project" value="UniProtKB-KW"/>
</dbReference>
<dbReference type="PANTHER" id="PTHR45962">
    <property type="entry name" value="N-FATTY-ACYL-AMINO ACID SYNTHASE/HYDROLASE PM20D1"/>
    <property type="match status" value="1"/>
</dbReference>
<dbReference type="eggNOG" id="COG0624">
    <property type="taxonomic scope" value="Bacteria"/>
</dbReference>
<dbReference type="Gene3D" id="3.40.630.10">
    <property type="entry name" value="Zn peptidases"/>
    <property type="match status" value="1"/>
</dbReference>
<accession>A0A0C5BFH5</accession>